<sequence length="165" mass="18165">MGLSSRRAQANSNKHERSQLPPHPCTSFQPLPMETMGMPSKQSAVIWQEGGSLASHLWDLLGLAPQPRWVNLASPPPKHKSNSIRGYTPAQCVRGWNRMEQVCAPQGPRQTSPVSNVPQLLTNSAMLLFRTKQVAHSGVLKPFHWKQPPAAAGHVTSTVKLEPEK</sequence>
<comment type="caution">
    <text evidence="2">The sequence shown here is derived from an EMBL/GenBank/DDBJ whole genome shotgun (WGS) entry which is preliminary data.</text>
</comment>
<name>A0A9N7Y1C3_PLEPL</name>
<feature type="compositionally biased region" description="Polar residues" evidence="1">
    <location>
        <begin position="1"/>
        <end position="12"/>
    </location>
</feature>
<accession>A0A9N7Y1C3</accession>
<dbReference type="AlphaFoldDB" id="A0A9N7Y1C3"/>
<organism evidence="2 3">
    <name type="scientific">Pleuronectes platessa</name>
    <name type="common">European plaice</name>
    <dbReference type="NCBI Taxonomy" id="8262"/>
    <lineage>
        <taxon>Eukaryota</taxon>
        <taxon>Metazoa</taxon>
        <taxon>Chordata</taxon>
        <taxon>Craniata</taxon>
        <taxon>Vertebrata</taxon>
        <taxon>Euteleostomi</taxon>
        <taxon>Actinopterygii</taxon>
        <taxon>Neopterygii</taxon>
        <taxon>Teleostei</taxon>
        <taxon>Neoteleostei</taxon>
        <taxon>Acanthomorphata</taxon>
        <taxon>Carangaria</taxon>
        <taxon>Pleuronectiformes</taxon>
        <taxon>Pleuronectoidei</taxon>
        <taxon>Pleuronectidae</taxon>
        <taxon>Pleuronectes</taxon>
    </lineage>
</organism>
<dbReference type="EMBL" id="CADEAL010000085">
    <property type="protein sequence ID" value="CAB1414060.1"/>
    <property type="molecule type" value="Genomic_DNA"/>
</dbReference>
<feature type="region of interest" description="Disordered" evidence="1">
    <location>
        <begin position="1"/>
        <end position="34"/>
    </location>
</feature>
<reference evidence="2" key="1">
    <citation type="submission" date="2020-03" db="EMBL/GenBank/DDBJ databases">
        <authorList>
            <person name="Weist P."/>
        </authorList>
    </citation>
    <scope>NUCLEOTIDE SEQUENCE</scope>
</reference>
<keyword evidence="3" id="KW-1185">Reference proteome</keyword>
<dbReference type="Proteomes" id="UP001153269">
    <property type="component" value="Unassembled WGS sequence"/>
</dbReference>
<evidence type="ECO:0000256" key="1">
    <source>
        <dbReference type="SAM" id="MobiDB-lite"/>
    </source>
</evidence>
<protein>
    <submittedName>
        <fullName evidence="2">Uncharacterized protein</fullName>
    </submittedName>
</protein>
<gene>
    <name evidence="2" type="ORF">PLEPLA_LOCUS1763</name>
</gene>
<evidence type="ECO:0000313" key="2">
    <source>
        <dbReference type="EMBL" id="CAB1414060.1"/>
    </source>
</evidence>
<proteinExistence type="predicted"/>
<evidence type="ECO:0000313" key="3">
    <source>
        <dbReference type="Proteomes" id="UP001153269"/>
    </source>
</evidence>